<dbReference type="Proteomes" id="UP000030750">
    <property type="component" value="Unassembled WGS sequence"/>
</dbReference>
<evidence type="ECO:0000256" key="1">
    <source>
        <dbReference type="SAM" id="MobiDB-lite"/>
    </source>
</evidence>
<evidence type="ECO:0000313" key="5">
    <source>
        <dbReference type="Proteomes" id="UP000030750"/>
    </source>
</evidence>
<keyword evidence="2" id="KW-1133">Transmembrane helix</keyword>
<feature type="chain" id="PRO_5004672490" evidence="3">
    <location>
        <begin position="28"/>
        <end position="225"/>
    </location>
</feature>
<dbReference type="EMBL" id="HG710922">
    <property type="protein sequence ID" value="CDJ47948.1"/>
    <property type="molecule type" value="Genomic_DNA"/>
</dbReference>
<evidence type="ECO:0000313" key="4">
    <source>
        <dbReference type="EMBL" id="CDJ47948.1"/>
    </source>
</evidence>
<dbReference type="AlphaFoldDB" id="U6LFF7"/>
<feature type="transmembrane region" description="Helical" evidence="2">
    <location>
        <begin position="128"/>
        <end position="148"/>
    </location>
</feature>
<keyword evidence="3" id="KW-0732">Signal</keyword>
<organism evidence="4 5">
    <name type="scientific">Eimeria brunetti</name>
    <dbReference type="NCBI Taxonomy" id="51314"/>
    <lineage>
        <taxon>Eukaryota</taxon>
        <taxon>Sar</taxon>
        <taxon>Alveolata</taxon>
        <taxon>Apicomplexa</taxon>
        <taxon>Conoidasida</taxon>
        <taxon>Coccidia</taxon>
        <taxon>Eucoccidiorida</taxon>
        <taxon>Eimeriorina</taxon>
        <taxon>Eimeriidae</taxon>
        <taxon>Eimeria</taxon>
    </lineage>
</organism>
<evidence type="ECO:0000256" key="2">
    <source>
        <dbReference type="SAM" id="Phobius"/>
    </source>
</evidence>
<keyword evidence="2" id="KW-0472">Membrane</keyword>
<dbReference type="OrthoDB" id="347380at2759"/>
<proteinExistence type="predicted"/>
<reference evidence="4" key="2">
    <citation type="submission" date="2013-10" db="EMBL/GenBank/DDBJ databases">
        <authorList>
            <person name="Aslett M."/>
        </authorList>
    </citation>
    <scope>NUCLEOTIDE SEQUENCE [LARGE SCALE GENOMIC DNA]</scope>
    <source>
        <strain evidence="4">Houghton</strain>
    </source>
</reference>
<name>U6LFF7_9EIME</name>
<keyword evidence="5" id="KW-1185">Reference proteome</keyword>
<keyword evidence="2" id="KW-0812">Transmembrane</keyword>
<sequence>MRSKAAPAYLLLLLCLCLAATLAKANAAKENSENTTVEQPSPVEVPAAKSPNGDARVAEAVDKDIPITKLLDDGFQTMEKRPKVRGLKTAVTAMLLIAGYLVAHMLGSPERGPSALVHVESLDAPENLWLASAAAVLGMLFSGLGELAQSVLLKNGQHAGLAKKKRGMLQMVIAAFLYISCIGASFYLGPFLALSRLQAQILSLAAAGLFFWGAALYFDPFLMVN</sequence>
<feature type="transmembrane region" description="Helical" evidence="2">
    <location>
        <begin position="201"/>
        <end position="218"/>
    </location>
</feature>
<feature type="transmembrane region" description="Helical" evidence="2">
    <location>
        <begin position="87"/>
        <end position="107"/>
    </location>
</feature>
<evidence type="ECO:0000256" key="3">
    <source>
        <dbReference type="SAM" id="SignalP"/>
    </source>
</evidence>
<accession>U6LFF7</accession>
<feature type="signal peptide" evidence="3">
    <location>
        <begin position="1"/>
        <end position="27"/>
    </location>
</feature>
<dbReference type="VEuPathDB" id="ToxoDB:EBH_0041460"/>
<feature type="region of interest" description="Disordered" evidence="1">
    <location>
        <begin position="31"/>
        <end position="53"/>
    </location>
</feature>
<gene>
    <name evidence="4" type="ORF">EBH_0041460</name>
</gene>
<protein>
    <submittedName>
        <fullName evidence="4">Uncharacterized protein</fullName>
    </submittedName>
</protein>
<reference evidence="4" key="1">
    <citation type="submission" date="2013-10" db="EMBL/GenBank/DDBJ databases">
        <title>Genomic analysis of the causative agents of coccidiosis in chickens.</title>
        <authorList>
            <person name="Reid A.J."/>
            <person name="Blake D."/>
            <person name="Billington K."/>
            <person name="Browne H."/>
            <person name="Dunn M."/>
            <person name="Hung S."/>
            <person name="Kawahara F."/>
            <person name="Miranda-Saavedra D."/>
            <person name="Mourier T."/>
            <person name="Nagra H."/>
            <person name="Otto T.D."/>
            <person name="Rawlings N."/>
            <person name="Sanchez A."/>
            <person name="Sanders M."/>
            <person name="Subramaniam C."/>
            <person name="Tay Y."/>
            <person name="Dear P."/>
            <person name="Doerig C."/>
            <person name="Gruber A."/>
            <person name="Parkinson J."/>
            <person name="Shirley M."/>
            <person name="Wan K.L."/>
            <person name="Berriman M."/>
            <person name="Tomley F."/>
            <person name="Pain A."/>
        </authorList>
    </citation>
    <scope>NUCLEOTIDE SEQUENCE [LARGE SCALE GENOMIC DNA]</scope>
    <source>
        <strain evidence="4">Houghton</strain>
    </source>
</reference>
<feature type="transmembrane region" description="Helical" evidence="2">
    <location>
        <begin position="168"/>
        <end position="189"/>
    </location>
</feature>